<evidence type="ECO:0000259" key="6">
    <source>
        <dbReference type="PROSITE" id="PS50109"/>
    </source>
</evidence>
<dbReference type="RefSeq" id="WP_138578003.1">
    <property type="nucleotide sequence ID" value="NZ_CP040819.1"/>
</dbReference>
<name>A0A5B8G409_9RHOB</name>
<dbReference type="GO" id="GO:0009927">
    <property type="term" value="F:histidine phosphotransfer kinase activity"/>
    <property type="evidence" value="ECO:0007669"/>
    <property type="project" value="TreeGrafter"/>
</dbReference>
<dbReference type="SUPFAM" id="SSF47384">
    <property type="entry name" value="Homodimeric domain of signal transducing histidine kinase"/>
    <property type="match status" value="1"/>
</dbReference>
<dbReference type="Gene3D" id="1.10.287.130">
    <property type="match status" value="1"/>
</dbReference>
<dbReference type="EC" id="2.7.13.3" evidence="2"/>
<dbReference type="InterPro" id="IPR005467">
    <property type="entry name" value="His_kinase_dom"/>
</dbReference>
<proteinExistence type="predicted"/>
<evidence type="ECO:0000256" key="5">
    <source>
        <dbReference type="SAM" id="Phobius"/>
    </source>
</evidence>
<dbReference type="Pfam" id="PF00512">
    <property type="entry name" value="HisKA"/>
    <property type="match status" value="1"/>
</dbReference>
<protein>
    <recommendedName>
        <fullName evidence="2">histidine kinase</fullName>
        <ecNumber evidence="2">2.7.13.3</ecNumber>
    </recommendedName>
</protein>
<keyword evidence="3" id="KW-0808">Transferase</keyword>
<dbReference type="Gene3D" id="3.30.565.10">
    <property type="entry name" value="Histidine kinase-like ATPase, C-terminal domain"/>
    <property type="match status" value="1"/>
</dbReference>
<keyword evidence="7" id="KW-0614">Plasmid</keyword>
<dbReference type="OrthoDB" id="7789611at2"/>
<dbReference type="KEGG" id="ppru:FDP22_20100"/>
<dbReference type="SUPFAM" id="SSF55874">
    <property type="entry name" value="ATPase domain of HSP90 chaperone/DNA topoisomerase II/histidine kinase"/>
    <property type="match status" value="1"/>
</dbReference>
<evidence type="ECO:0000256" key="2">
    <source>
        <dbReference type="ARBA" id="ARBA00012438"/>
    </source>
</evidence>
<geneLocation type="plasmid" evidence="8">
    <name>pd4m1a</name>
</geneLocation>
<evidence type="ECO:0000256" key="3">
    <source>
        <dbReference type="ARBA" id="ARBA00022679"/>
    </source>
</evidence>
<keyword evidence="4" id="KW-0418">Kinase</keyword>
<organism evidence="7 8">
    <name type="scientific">Paroceanicella profunda</name>
    <dbReference type="NCBI Taxonomy" id="2579971"/>
    <lineage>
        <taxon>Bacteria</taxon>
        <taxon>Pseudomonadati</taxon>
        <taxon>Pseudomonadota</taxon>
        <taxon>Alphaproteobacteria</taxon>
        <taxon>Rhodobacterales</taxon>
        <taxon>Paracoccaceae</taxon>
        <taxon>Paroceanicella</taxon>
    </lineage>
</organism>
<dbReference type="PROSITE" id="PS50109">
    <property type="entry name" value="HIS_KIN"/>
    <property type="match status" value="1"/>
</dbReference>
<evidence type="ECO:0000313" key="8">
    <source>
        <dbReference type="Proteomes" id="UP000305888"/>
    </source>
</evidence>
<gene>
    <name evidence="7" type="ORF">FDP22_20100</name>
</gene>
<dbReference type="EMBL" id="CP040819">
    <property type="protein sequence ID" value="QDL94159.1"/>
    <property type="molecule type" value="Genomic_DNA"/>
</dbReference>
<dbReference type="AlphaFoldDB" id="A0A5B8G409"/>
<dbReference type="GO" id="GO:0005886">
    <property type="term" value="C:plasma membrane"/>
    <property type="evidence" value="ECO:0007669"/>
    <property type="project" value="TreeGrafter"/>
</dbReference>
<sequence length="538" mass="58357">MALVVILSIAGLAGMGLHAFRKDLTALQRATKETILWSAAQLEFEMARFTQALAEYAAHEPQMNAQTVNNRFDVLWSRVATFKTGDVGRRLSEYDEQGQAVESLFADMKAVEGRVVSLRDGGAPAALAMIPIFQAHTEPLRQLTLSVLHGEESKAAEMRENVRASAQMTALLSFAAVVLSILGMIVLAIEVRRFRRLAAANLALAEDAEAANLAKSRFLSMMSHELRTPMNGVLGLLALAKQPGLPRSQLRLIEQAEHSGRQMIGMLADILDFSAIQDDRLELQPEPFSPTDLAREVQGMSDPVARREGTPLAVATDSDCPREVVGDLPRMRQALSHLVAYVLSNAGAHDLRLDLSYSGGNLMSVLSFSYGAGGATWRPELILGAPERGADQFASDALGPAVARMLVERMGGEISLESMGNERIAVVVRIPAEAVARDETCVRLETRSAALGMIARSFLKGPDILFHEDGMSRPADVVFIEAGGEEEQIQLALARRAYPAARIIGLGRPGSFEGFDDYVELPLKPGALQYWVSTRIAS</sequence>
<dbReference type="Proteomes" id="UP000305888">
    <property type="component" value="Plasmid pD4M1A"/>
</dbReference>
<reference evidence="7 8" key="1">
    <citation type="submission" date="2019-06" db="EMBL/GenBank/DDBJ databases">
        <title>Genome sequence of Rhodobacteraceae bacterium D4M1.</title>
        <authorList>
            <person name="Cao J."/>
        </authorList>
    </citation>
    <scope>NUCLEOTIDE SEQUENCE [LARGE SCALE GENOMIC DNA]</scope>
    <source>
        <strain evidence="7 8">D4M1</strain>
        <plasmid evidence="8">pd4m1a</plasmid>
    </source>
</reference>
<keyword evidence="8" id="KW-1185">Reference proteome</keyword>
<evidence type="ECO:0000256" key="4">
    <source>
        <dbReference type="ARBA" id="ARBA00022777"/>
    </source>
</evidence>
<dbReference type="InterPro" id="IPR036890">
    <property type="entry name" value="HATPase_C_sf"/>
</dbReference>
<keyword evidence="5" id="KW-0812">Transmembrane</keyword>
<evidence type="ECO:0000256" key="1">
    <source>
        <dbReference type="ARBA" id="ARBA00000085"/>
    </source>
</evidence>
<feature type="transmembrane region" description="Helical" evidence="5">
    <location>
        <begin position="168"/>
        <end position="189"/>
    </location>
</feature>
<accession>A0A5B8G409</accession>
<dbReference type="SMART" id="SM00388">
    <property type="entry name" value="HisKA"/>
    <property type="match status" value="1"/>
</dbReference>
<dbReference type="PANTHER" id="PTHR43047">
    <property type="entry name" value="TWO-COMPONENT HISTIDINE PROTEIN KINASE"/>
    <property type="match status" value="1"/>
</dbReference>
<dbReference type="InterPro" id="IPR036097">
    <property type="entry name" value="HisK_dim/P_sf"/>
</dbReference>
<comment type="catalytic activity">
    <reaction evidence="1">
        <text>ATP + protein L-histidine = ADP + protein N-phospho-L-histidine.</text>
        <dbReference type="EC" id="2.7.13.3"/>
    </reaction>
</comment>
<dbReference type="InterPro" id="IPR003661">
    <property type="entry name" value="HisK_dim/P_dom"/>
</dbReference>
<dbReference type="PANTHER" id="PTHR43047:SF72">
    <property type="entry name" value="OSMOSENSING HISTIDINE PROTEIN KINASE SLN1"/>
    <property type="match status" value="1"/>
</dbReference>
<dbReference type="GO" id="GO:0000155">
    <property type="term" value="F:phosphorelay sensor kinase activity"/>
    <property type="evidence" value="ECO:0007669"/>
    <property type="project" value="InterPro"/>
</dbReference>
<keyword evidence="5" id="KW-0472">Membrane</keyword>
<feature type="domain" description="Histidine kinase" evidence="6">
    <location>
        <begin position="221"/>
        <end position="434"/>
    </location>
</feature>
<evidence type="ECO:0000313" key="7">
    <source>
        <dbReference type="EMBL" id="QDL94159.1"/>
    </source>
</evidence>
<keyword evidence="5" id="KW-1133">Transmembrane helix</keyword>
<dbReference type="CDD" id="cd00082">
    <property type="entry name" value="HisKA"/>
    <property type="match status" value="1"/>
</dbReference>